<dbReference type="InterPro" id="IPR013840">
    <property type="entry name" value="DNAligase_N"/>
</dbReference>
<dbReference type="InterPro" id="IPR013839">
    <property type="entry name" value="DNAligase_adenylation"/>
</dbReference>
<evidence type="ECO:0000313" key="18">
    <source>
        <dbReference type="Proteomes" id="UP000295662"/>
    </source>
</evidence>
<dbReference type="AlphaFoldDB" id="A0A4R7RX01"/>
<dbReference type="RefSeq" id="WP_133796093.1">
    <property type="nucleotide sequence ID" value="NZ_SOCA01000005.1"/>
</dbReference>
<comment type="cofactor">
    <cofactor evidence="14">
        <name>Mg(2+)</name>
        <dbReference type="ChEBI" id="CHEBI:18420"/>
    </cofactor>
    <cofactor evidence="14">
        <name>Mn(2+)</name>
        <dbReference type="ChEBI" id="CHEBI:29035"/>
    </cofactor>
</comment>
<gene>
    <name evidence="14" type="primary">ligA</name>
    <name evidence="17" type="ORF">EI77_03058</name>
</gene>
<dbReference type="Gene3D" id="3.30.470.30">
    <property type="entry name" value="DNA ligase/mRNA capping enzyme"/>
    <property type="match status" value="1"/>
</dbReference>
<evidence type="ECO:0000256" key="5">
    <source>
        <dbReference type="ARBA" id="ARBA00022705"/>
    </source>
</evidence>
<dbReference type="Gene3D" id="2.40.50.140">
    <property type="entry name" value="Nucleic acid-binding proteins"/>
    <property type="match status" value="1"/>
</dbReference>
<dbReference type="Proteomes" id="UP000295662">
    <property type="component" value="Unassembled WGS sequence"/>
</dbReference>
<keyword evidence="11 14" id="KW-0234">DNA repair</keyword>
<keyword evidence="9 14" id="KW-0460">Magnesium</keyword>
<keyword evidence="4 14" id="KW-0436">Ligase</keyword>
<dbReference type="SUPFAM" id="SSF47781">
    <property type="entry name" value="RuvA domain 2-like"/>
    <property type="match status" value="1"/>
</dbReference>
<dbReference type="SUPFAM" id="SSF52113">
    <property type="entry name" value="BRCT domain"/>
    <property type="match status" value="1"/>
</dbReference>
<keyword evidence="14" id="KW-0464">Manganese</keyword>
<comment type="function">
    <text evidence="1 14">DNA ligase that catalyzes the formation of phosphodiester linkages between 5'-phosphoryl and 3'-hydroxyl groups in double-stranded DNA using NAD as a coenzyme and as the energy source for the reaction. It is essential for DNA replication and repair of damaged DNA.</text>
</comment>
<dbReference type="FunFam" id="3.30.470.30:FF:000001">
    <property type="entry name" value="DNA ligase"/>
    <property type="match status" value="1"/>
</dbReference>
<reference evidence="17 18" key="1">
    <citation type="submission" date="2019-03" db="EMBL/GenBank/DDBJ databases">
        <title>Genomic Encyclopedia of Archaeal and Bacterial Type Strains, Phase II (KMG-II): from individual species to whole genera.</title>
        <authorList>
            <person name="Goeker M."/>
        </authorList>
    </citation>
    <scope>NUCLEOTIDE SEQUENCE [LARGE SCALE GENOMIC DNA]</scope>
    <source>
        <strain evidence="17 18">ATCC 25309</strain>
    </source>
</reference>
<dbReference type="GO" id="GO:0046872">
    <property type="term" value="F:metal ion binding"/>
    <property type="evidence" value="ECO:0007669"/>
    <property type="project" value="UniProtKB-KW"/>
</dbReference>
<evidence type="ECO:0000256" key="12">
    <source>
        <dbReference type="ARBA" id="ARBA00034005"/>
    </source>
</evidence>
<dbReference type="SMART" id="SM00292">
    <property type="entry name" value="BRCT"/>
    <property type="match status" value="1"/>
</dbReference>
<feature type="active site" description="N6-AMP-lysine intermediate" evidence="14">
    <location>
        <position position="116"/>
    </location>
</feature>
<dbReference type="PROSITE" id="PS50172">
    <property type="entry name" value="BRCT"/>
    <property type="match status" value="1"/>
</dbReference>
<dbReference type="PANTHER" id="PTHR23389:SF9">
    <property type="entry name" value="DNA LIGASE"/>
    <property type="match status" value="1"/>
</dbReference>
<dbReference type="NCBIfam" id="TIGR00575">
    <property type="entry name" value="dnlj"/>
    <property type="match status" value="1"/>
</dbReference>
<evidence type="ECO:0000256" key="11">
    <source>
        <dbReference type="ARBA" id="ARBA00023204"/>
    </source>
</evidence>
<dbReference type="InterPro" id="IPR018239">
    <property type="entry name" value="DNA_ligase_AS"/>
</dbReference>
<keyword evidence="6 14" id="KW-0479">Metal-binding</keyword>
<dbReference type="FunFam" id="1.10.150.20:FF:000006">
    <property type="entry name" value="DNA ligase"/>
    <property type="match status" value="1"/>
</dbReference>
<feature type="binding site" evidence="14">
    <location>
        <position position="313"/>
    </location>
    <ligand>
        <name>NAD(+)</name>
        <dbReference type="ChEBI" id="CHEBI:57540"/>
    </ligand>
</feature>
<evidence type="ECO:0000256" key="7">
    <source>
        <dbReference type="ARBA" id="ARBA00022763"/>
    </source>
</evidence>
<dbReference type="InterPro" id="IPR001357">
    <property type="entry name" value="BRCT_dom"/>
</dbReference>
<evidence type="ECO:0000256" key="4">
    <source>
        <dbReference type="ARBA" id="ARBA00022598"/>
    </source>
</evidence>
<dbReference type="HAMAP" id="MF_01588">
    <property type="entry name" value="DNA_ligase_A"/>
    <property type="match status" value="1"/>
</dbReference>
<feature type="binding site" evidence="14">
    <location>
        <position position="137"/>
    </location>
    <ligand>
        <name>NAD(+)</name>
        <dbReference type="ChEBI" id="CHEBI:57540"/>
    </ligand>
</feature>
<dbReference type="EC" id="6.5.1.2" evidence="2 14"/>
<dbReference type="InterPro" id="IPR036420">
    <property type="entry name" value="BRCT_dom_sf"/>
</dbReference>
<sequence length="669" mass="73594">MTHAEATHRAEQLRSELHRHNHLYYTEARQEITDQEFDALLRELQDIEAQFPDLLTSDSPTQRVGGAPIEGFKQIRHTIPMMSLDNTYSEMEMAAFFARLQKGLGREKIECVIEPKVDGVAISIRYEDGVFKHGVTRGDGQTGDDVTANLRTIKSLPLRLPKDGPQTFEVRGEVFMTKANFAKLNQEREEAGEPRFANPRNSTAGTLKQLDSKAVAKRPLDIVFYGLADAWGMPINTQTEVHELLKKAGLRRADFIWEKDSAEGLLEAIRELNEKRGSLPYETDGAVVKVNSFADQQELGSTSKAPRWAIAYKYQPEQAETKLLAVDIQVGRTGALTPVARLTPVFLSGSTVSNATLHNFEEIERKDIRVGDTVVIEKAGEIIPAVVIVKKDLRTGSETPIPVPTQCPICGTGVHRDEEQVVIRCPNPKCPEVSKRRLEHFVSRGAMDISGLGESVVAQLVDTPFHDRRTVEDAADIYALDQIKLARLERMGTKSIDNLLKAIEASKQQDPWRLVFGLGILHVGAGGARKLLEHFGSIDALAAASIEELTQCPDIGAIVAPSIHAWFNDEDNKALLERLRAAGLTFSQRTVEAASDKLKGTTWVITGTLSQDRETIADTIRANGGKVSGSVSGKTTYLLAGEDAGSKMDKATKLGVKVLSEEDFRGMVG</sequence>
<evidence type="ECO:0000256" key="10">
    <source>
        <dbReference type="ARBA" id="ARBA00023027"/>
    </source>
</evidence>
<dbReference type="Pfam" id="PF01653">
    <property type="entry name" value="DNA_ligase_aden"/>
    <property type="match status" value="1"/>
</dbReference>
<dbReference type="EMBL" id="SOCA01000005">
    <property type="protein sequence ID" value="TDU69405.1"/>
    <property type="molecule type" value="Genomic_DNA"/>
</dbReference>
<dbReference type="InterPro" id="IPR012340">
    <property type="entry name" value="NA-bd_OB-fold"/>
</dbReference>
<accession>A0A4R7RX01</accession>
<dbReference type="NCBIfam" id="NF005932">
    <property type="entry name" value="PRK07956.1"/>
    <property type="match status" value="1"/>
</dbReference>
<protein>
    <recommendedName>
        <fullName evidence="3 14">DNA ligase</fullName>
        <ecNumber evidence="2 14">6.5.1.2</ecNumber>
    </recommendedName>
    <alternativeName>
        <fullName evidence="14">Polydeoxyribonucleotide synthase [NAD(+)]</fullName>
    </alternativeName>
</protein>
<dbReference type="PROSITE" id="PS01056">
    <property type="entry name" value="DNA_LIGASE_N2"/>
    <property type="match status" value="1"/>
</dbReference>
<dbReference type="InterPro" id="IPR010994">
    <property type="entry name" value="RuvA_2-like"/>
</dbReference>
<dbReference type="InterPro" id="IPR004149">
    <property type="entry name" value="Znf_DNAligase_C4"/>
</dbReference>
<dbReference type="SUPFAM" id="SSF50249">
    <property type="entry name" value="Nucleic acid-binding proteins"/>
    <property type="match status" value="1"/>
</dbReference>
<dbReference type="Gene3D" id="1.10.150.20">
    <property type="entry name" value="5' to 3' exonuclease, C-terminal subdomain"/>
    <property type="match status" value="2"/>
</dbReference>
<evidence type="ECO:0000256" key="9">
    <source>
        <dbReference type="ARBA" id="ARBA00022842"/>
    </source>
</evidence>
<feature type="binding site" evidence="14">
    <location>
        <position position="407"/>
    </location>
    <ligand>
        <name>Zn(2+)</name>
        <dbReference type="ChEBI" id="CHEBI:29105"/>
    </ligand>
</feature>
<evidence type="ECO:0000256" key="14">
    <source>
        <dbReference type="HAMAP-Rule" id="MF_01588"/>
    </source>
</evidence>
<evidence type="ECO:0000259" key="16">
    <source>
        <dbReference type="PROSITE" id="PS50172"/>
    </source>
</evidence>
<dbReference type="Pfam" id="PF00533">
    <property type="entry name" value="BRCT"/>
    <property type="match status" value="1"/>
</dbReference>
<comment type="caution">
    <text evidence="17">The sequence shown here is derived from an EMBL/GenBank/DDBJ whole genome shotgun (WGS) entry which is preliminary data.</text>
</comment>
<feature type="binding site" evidence="14">
    <location>
        <position position="114"/>
    </location>
    <ligand>
        <name>NAD(+)</name>
        <dbReference type="ChEBI" id="CHEBI:57540"/>
    </ligand>
</feature>
<evidence type="ECO:0000313" key="17">
    <source>
        <dbReference type="EMBL" id="TDU69405.1"/>
    </source>
</evidence>
<comment type="catalytic activity">
    <reaction evidence="12 14 15">
        <text>NAD(+) + (deoxyribonucleotide)n-3'-hydroxyl + 5'-phospho-(deoxyribonucleotide)m = (deoxyribonucleotide)n+m + AMP + beta-nicotinamide D-nucleotide.</text>
        <dbReference type="EC" id="6.5.1.2"/>
    </reaction>
</comment>
<keyword evidence="10 14" id="KW-0520">NAD</keyword>
<dbReference type="SUPFAM" id="SSF56091">
    <property type="entry name" value="DNA ligase/mRNA capping enzyme, catalytic domain"/>
    <property type="match status" value="1"/>
</dbReference>
<dbReference type="PROSITE" id="PS01055">
    <property type="entry name" value="DNA_LIGASE_N1"/>
    <property type="match status" value="1"/>
</dbReference>
<dbReference type="GO" id="GO:0006260">
    <property type="term" value="P:DNA replication"/>
    <property type="evidence" value="ECO:0007669"/>
    <property type="project" value="UniProtKB-KW"/>
</dbReference>
<dbReference type="InterPro" id="IPR001679">
    <property type="entry name" value="DNA_ligase"/>
</dbReference>
<keyword evidence="8 14" id="KW-0862">Zinc</keyword>
<feature type="domain" description="BRCT" evidence="16">
    <location>
        <begin position="593"/>
        <end position="662"/>
    </location>
</feature>
<comment type="similarity">
    <text evidence="13 14">Belongs to the NAD-dependent DNA ligase family. LigA subfamily.</text>
</comment>
<dbReference type="Pfam" id="PF03120">
    <property type="entry name" value="OB_DNA_ligase"/>
    <property type="match status" value="1"/>
</dbReference>
<dbReference type="GO" id="GO:0006281">
    <property type="term" value="P:DNA repair"/>
    <property type="evidence" value="ECO:0007669"/>
    <property type="project" value="UniProtKB-KW"/>
</dbReference>
<dbReference type="Pfam" id="PF03119">
    <property type="entry name" value="DNA_ligase_ZBD"/>
    <property type="match status" value="1"/>
</dbReference>
<evidence type="ECO:0000256" key="13">
    <source>
        <dbReference type="ARBA" id="ARBA00060881"/>
    </source>
</evidence>
<dbReference type="Gene3D" id="6.20.10.30">
    <property type="match status" value="1"/>
</dbReference>
<evidence type="ECO:0000256" key="15">
    <source>
        <dbReference type="RuleBase" id="RU000618"/>
    </source>
</evidence>
<feature type="binding site" evidence="14">
    <location>
        <position position="289"/>
    </location>
    <ligand>
        <name>NAD(+)</name>
        <dbReference type="ChEBI" id="CHEBI:57540"/>
    </ligand>
</feature>
<feature type="binding site" evidence="14">
    <location>
        <position position="425"/>
    </location>
    <ligand>
        <name>Zn(2+)</name>
        <dbReference type="ChEBI" id="CHEBI:29105"/>
    </ligand>
</feature>
<dbReference type="GO" id="GO:0003911">
    <property type="term" value="F:DNA ligase (NAD+) activity"/>
    <property type="evidence" value="ECO:0007669"/>
    <property type="project" value="UniProtKB-UniRule"/>
</dbReference>
<evidence type="ECO:0000256" key="2">
    <source>
        <dbReference type="ARBA" id="ARBA00012722"/>
    </source>
</evidence>
<dbReference type="FunFam" id="2.40.50.140:FF:000012">
    <property type="entry name" value="DNA ligase"/>
    <property type="match status" value="1"/>
</dbReference>
<dbReference type="InterPro" id="IPR041663">
    <property type="entry name" value="DisA/LigA_HHH"/>
</dbReference>
<feature type="binding site" evidence="14">
    <location>
        <begin position="34"/>
        <end position="38"/>
    </location>
    <ligand>
        <name>NAD(+)</name>
        <dbReference type="ChEBI" id="CHEBI:57540"/>
    </ligand>
</feature>
<proteinExistence type="inferred from homology"/>
<feature type="binding site" evidence="14">
    <location>
        <position position="173"/>
    </location>
    <ligand>
        <name>NAD(+)</name>
        <dbReference type="ChEBI" id="CHEBI:57540"/>
    </ligand>
</feature>
<dbReference type="InterPro" id="IPR033136">
    <property type="entry name" value="DNA_ligase_CS"/>
</dbReference>
<evidence type="ECO:0000256" key="6">
    <source>
        <dbReference type="ARBA" id="ARBA00022723"/>
    </source>
</evidence>
<name>A0A4R7RX01_9BACT</name>
<dbReference type="PANTHER" id="PTHR23389">
    <property type="entry name" value="CHROMOSOME TRANSMISSION FIDELITY FACTOR 18"/>
    <property type="match status" value="1"/>
</dbReference>
<dbReference type="SMART" id="SM00532">
    <property type="entry name" value="LIGANc"/>
    <property type="match status" value="1"/>
</dbReference>
<feature type="binding site" evidence="14">
    <location>
        <position position="410"/>
    </location>
    <ligand>
        <name>Zn(2+)</name>
        <dbReference type="ChEBI" id="CHEBI:29105"/>
    </ligand>
</feature>
<keyword evidence="5 14" id="KW-0235">DNA replication</keyword>
<dbReference type="FunFam" id="1.10.150.20:FF:000007">
    <property type="entry name" value="DNA ligase"/>
    <property type="match status" value="1"/>
</dbReference>
<dbReference type="InterPro" id="IPR004150">
    <property type="entry name" value="NAD_DNA_ligase_OB"/>
</dbReference>
<dbReference type="PIRSF" id="PIRSF001604">
    <property type="entry name" value="LigA"/>
    <property type="match status" value="1"/>
</dbReference>
<organism evidence="17 18">
    <name type="scientific">Prosthecobacter fusiformis</name>
    <dbReference type="NCBI Taxonomy" id="48464"/>
    <lineage>
        <taxon>Bacteria</taxon>
        <taxon>Pseudomonadati</taxon>
        <taxon>Verrucomicrobiota</taxon>
        <taxon>Verrucomicrobiia</taxon>
        <taxon>Verrucomicrobiales</taxon>
        <taxon>Verrucomicrobiaceae</taxon>
        <taxon>Prosthecobacter</taxon>
    </lineage>
</organism>
<dbReference type="Pfam" id="PF12826">
    <property type="entry name" value="HHH_2"/>
    <property type="match status" value="1"/>
</dbReference>
<dbReference type="CDD" id="cd00114">
    <property type="entry name" value="LIGANc"/>
    <property type="match status" value="1"/>
</dbReference>
<dbReference type="OrthoDB" id="9759736at2"/>
<evidence type="ECO:0000256" key="1">
    <source>
        <dbReference type="ARBA" id="ARBA00004067"/>
    </source>
</evidence>
<dbReference type="Gene3D" id="3.40.50.10190">
    <property type="entry name" value="BRCT domain"/>
    <property type="match status" value="1"/>
</dbReference>
<evidence type="ECO:0000256" key="8">
    <source>
        <dbReference type="ARBA" id="ARBA00022833"/>
    </source>
</evidence>
<keyword evidence="7 14" id="KW-0227">DNA damage</keyword>
<evidence type="ECO:0000256" key="3">
    <source>
        <dbReference type="ARBA" id="ARBA00013308"/>
    </source>
</evidence>
<dbReference type="Gene3D" id="1.10.287.610">
    <property type="entry name" value="Helix hairpin bin"/>
    <property type="match status" value="1"/>
</dbReference>
<feature type="binding site" evidence="14">
    <location>
        <begin position="83"/>
        <end position="84"/>
    </location>
    <ligand>
        <name>NAD(+)</name>
        <dbReference type="ChEBI" id="CHEBI:57540"/>
    </ligand>
</feature>
<keyword evidence="18" id="KW-1185">Reference proteome</keyword>
<feature type="binding site" evidence="14">
    <location>
        <position position="430"/>
    </location>
    <ligand>
        <name>Zn(2+)</name>
        <dbReference type="ChEBI" id="CHEBI:29105"/>
    </ligand>
</feature>